<dbReference type="GO" id="GO:0006508">
    <property type="term" value="P:proteolysis"/>
    <property type="evidence" value="ECO:0007669"/>
    <property type="project" value="InterPro"/>
</dbReference>
<dbReference type="SMART" id="SM00631">
    <property type="entry name" value="Zn_pept"/>
    <property type="match status" value="1"/>
</dbReference>
<dbReference type="GO" id="GO:0008270">
    <property type="term" value="F:zinc ion binding"/>
    <property type="evidence" value="ECO:0007669"/>
    <property type="project" value="InterPro"/>
</dbReference>
<feature type="domain" description="Peptidase M14" evidence="2">
    <location>
        <begin position="1003"/>
        <end position="1295"/>
    </location>
</feature>
<protein>
    <recommendedName>
        <fullName evidence="2">Peptidase M14 domain-containing protein</fullName>
    </recommendedName>
</protein>
<evidence type="ECO:0000259" key="2">
    <source>
        <dbReference type="SMART" id="SM00631"/>
    </source>
</evidence>
<reference evidence="3" key="1">
    <citation type="submission" date="2018-05" db="EMBL/GenBank/DDBJ databases">
        <authorList>
            <person name="Lanie J.A."/>
            <person name="Ng W.-L."/>
            <person name="Kazmierczak K.M."/>
            <person name="Andrzejewski T.M."/>
            <person name="Davidsen T.M."/>
            <person name="Wayne K.J."/>
            <person name="Tettelin H."/>
            <person name="Glass J.I."/>
            <person name="Rusch D."/>
            <person name="Podicherti R."/>
            <person name="Tsui H.-C.T."/>
            <person name="Winkler M.E."/>
        </authorList>
    </citation>
    <scope>NUCLEOTIDE SEQUENCE</scope>
</reference>
<evidence type="ECO:0000313" key="3">
    <source>
        <dbReference type="EMBL" id="SUZ85616.1"/>
    </source>
</evidence>
<dbReference type="GO" id="GO:0004181">
    <property type="term" value="F:metallocarboxypeptidase activity"/>
    <property type="evidence" value="ECO:0007669"/>
    <property type="project" value="InterPro"/>
</dbReference>
<name>A0A381R1M0_9ZZZZ</name>
<feature type="compositionally biased region" description="Basic and acidic residues" evidence="1">
    <location>
        <begin position="248"/>
        <end position="259"/>
    </location>
</feature>
<proteinExistence type="predicted"/>
<gene>
    <name evidence="3" type="ORF">METZ01_LOCUS38470</name>
</gene>
<dbReference type="SUPFAM" id="SSF53187">
    <property type="entry name" value="Zn-dependent exopeptidases"/>
    <property type="match status" value="1"/>
</dbReference>
<dbReference type="CDD" id="cd06232">
    <property type="entry name" value="M14-like"/>
    <property type="match status" value="1"/>
</dbReference>
<sequence length="1443" mass="158189">MHLLYPGTRSGTMRHIPILVTISLVLSNSVTTTVSAQAQTTRMDLATLYDLGNLVVDTNADSVPDLVNASLILGETPSISETAAAAEISARLGFETMAMNLPIQRGISAEGILIVIGRSGLASSGLSSPGIDPTSLDAGEGSVVIRNADDRTWVLIVGGDDEGLMAAARLFSGVLPHTRTLSTAKLGAVAEDLSDALANAGVVDGEVRLTQARARIDRDGVSRVIADITVNPADIDSAAAAMRRVRDLEPGDENSRPEESAEISEQETDSVTTQGDDQEDNRIPLSYPGLGSVEARITDGPVIRLQGRAEPDPPGPISGRPGSGAKNDLDLSSLYTTDGFLGGGPIPDRIDVVLVPGSSGIEGLPDLAGRLGLESTGFIVPLVRPAETFDNPGSQPTLVLVGTENRFTDQLADSGLINTSDLEPGEGLIQIVPDAFGSKSSLVVTGSDDSGALRALEQVALTFPYLDERGKDRPTVDDVEQEVWDALSGHSPVGQAAIGLYKLDRLADKLSDITVSSARVLMSVEKAEDGLGEYVRARASSSLGTDNLEVLIDDRDVQQAGTIFEETKTLPSEVDRFWSLFRETIIPAATAGQPIRVEARLSEPPELRAQIAIEAQQALVDAGADPAETEVRILSAFKQGYSWLEEVIAPRLQGHTLGEIFISFRRNDPPEDWPQQAINTPVRWLHEIFPIDEVFARDLGLELEQIRFEQVTEGPTYEVRVTDTSGSVILNESFDPKWVLRPYFDRFRDYEQVKVTTGWLQATADGRTIADERIVTDPEAFWDYYQAEVLPVIYDYVMELHEGIPNGGSGDAPYFGSLTVEMAMSEPDYRLGIDNEIHAPMDALHEEIYFGTIEFFDILGRNSRGQGLTFPGRVIPRMQPKSDGSAATVEIVFTGFATSRPAVIVEYQDDEGDTGEVRLDIPKTGLERPSARLAKVHEDEPGLRHLGLRVRVDTDLDARDSLITLSAPEAVDRSMVSAAQIEATIQEIESLRSQGLYSTALSYHGLGSIEIWAEWTHKQDPNSRRTVTLDGNGSPNPLAEWRSLLPENWSYEGDRIVQWDTPIPPPEGHQMIAKMADSFDEASIYRVGRSYLGKEIWAMDLMPLVSATHWSHVKATTFKPTVVYSARQHANEVSSTSHVLRHAELLLTDSLQRAKLNRVNVIVHPFTNPDGAQLAYDLYRTNPDYILHAGYLGSLGQDATSGGNDDHAIYPESTVRGKLWATWLPDIFLNPHGYPSHQVVQLFSEYTGLVRRGRVTERNWGFNKGWFMPGFSFIDNPSFPRHKEAAFQIRDYITSGINSNQEVFEMNQRNYGRYRRYGADFDPETFRLPMTDSVLIQMPLKGSSGEGGGGYNPRVTIWSGTTEAPDETAYGPWMELVGKAGLSWDQAILDYLNDGDHKVNRSGSRFFGGVSLRMNRPRPPGNEDEDQSGVDRNPRRALLRYKP</sequence>
<feature type="region of interest" description="Disordered" evidence="1">
    <location>
        <begin position="305"/>
        <end position="328"/>
    </location>
</feature>
<organism evidence="3">
    <name type="scientific">marine metagenome</name>
    <dbReference type="NCBI Taxonomy" id="408172"/>
    <lineage>
        <taxon>unclassified sequences</taxon>
        <taxon>metagenomes</taxon>
        <taxon>ecological metagenomes</taxon>
    </lineage>
</organism>
<feature type="region of interest" description="Disordered" evidence="1">
    <location>
        <begin position="248"/>
        <end position="293"/>
    </location>
</feature>
<dbReference type="Pfam" id="PF00246">
    <property type="entry name" value="Peptidase_M14"/>
    <property type="match status" value="1"/>
</dbReference>
<accession>A0A381R1M0</accession>
<evidence type="ECO:0000256" key="1">
    <source>
        <dbReference type="SAM" id="MobiDB-lite"/>
    </source>
</evidence>
<dbReference type="Gene3D" id="3.40.630.10">
    <property type="entry name" value="Zn peptidases"/>
    <property type="match status" value="1"/>
</dbReference>
<dbReference type="EMBL" id="UINC01001643">
    <property type="protein sequence ID" value="SUZ85616.1"/>
    <property type="molecule type" value="Genomic_DNA"/>
</dbReference>
<feature type="region of interest" description="Disordered" evidence="1">
    <location>
        <begin position="1408"/>
        <end position="1443"/>
    </location>
</feature>
<dbReference type="InterPro" id="IPR000834">
    <property type="entry name" value="Peptidase_M14"/>
</dbReference>